<feature type="compositionally biased region" description="Basic and acidic residues" evidence="1">
    <location>
        <begin position="148"/>
        <end position="159"/>
    </location>
</feature>
<dbReference type="eggNOG" id="COG4980">
    <property type="taxonomic scope" value="Bacteria"/>
</dbReference>
<dbReference type="Proteomes" id="UP000001681">
    <property type="component" value="Chromosome"/>
</dbReference>
<keyword evidence="4" id="KW-1185">Reference proteome</keyword>
<evidence type="ECO:0008006" key="5">
    <source>
        <dbReference type="Google" id="ProtNLM"/>
    </source>
</evidence>
<name>B1YLX6_EXIS2</name>
<sequence>MQPNLPNDPHAVHAENPNRQFDQETSSGRQVSLLTGMLLGAVVGGLLTLLSSSSRQNTKQSLRGAKDSVSTLASSIKEDPSGKASQVINQVKSASSIIQEVASDVQNVYDKVNTELDTVKSDASSVKETVNEAKGDLNSISSKVVEAKDVALGKEEAPPEHQPNTTHQNDSNQDDSKPNDSQLNK</sequence>
<evidence type="ECO:0000256" key="1">
    <source>
        <dbReference type="SAM" id="MobiDB-lite"/>
    </source>
</evidence>
<proteinExistence type="predicted"/>
<reference evidence="3 4" key="1">
    <citation type="journal article" date="2006" name="Extremophiles">
        <title>Characterization of Exiguobacterium isolates from the Siberian permafrost. Description of Exiguobacterium sibiricum sp. nov.</title>
        <authorList>
            <person name="Rodrigues D.F."/>
            <person name="Goris J."/>
            <person name="Vishnivetskaya T."/>
            <person name="Gilichinsky D."/>
            <person name="Thomashow M.F."/>
            <person name="Tiedje J.M."/>
        </authorList>
    </citation>
    <scope>NUCLEOTIDE SEQUENCE [LARGE SCALE GENOMIC DNA]</scope>
    <source>
        <strain evidence="4">DSM 17290 / CIP 109462 / JCM 13490 / 255-15</strain>
    </source>
</reference>
<dbReference type="RefSeq" id="WP_012369883.1">
    <property type="nucleotide sequence ID" value="NC_010556.1"/>
</dbReference>
<dbReference type="KEGG" id="esi:Exig_0979"/>
<reference evidence="4" key="3">
    <citation type="submission" date="2008-04" db="EMBL/GenBank/DDBJ databases">
        <title>Complete sequence of chromosome of Exiguobacterium sibiricum 255-15.</title>
        <authorList>
            <consortium name="US DOE Joint Genome Institute"/>
            <person name="Copeland A."/>
            <person name="Lucas S."/>
            <person name="Lapidus A."/>
            <person name="Glavina del Rio T."/>
            <person name="Dalin E."/>
            <person name="Tice H."/>
            <person name="Bruce D."/>
            <person name="Goodwin L."/>
            <person name="Pitluck S."/>
            <person name="Kiss H."/>
            <person name="Chertkov O."/>
            <person name="Monk C."/>
            <person name="Brettin T."/>
            <person name="Detter J.C."/>
            <person name="Han C."/>
            <person name="Kuske C.R."/>
            <person name="Schmutz J."/>
            <person name="Larimer F."/>
            <person name="Land M."/>
            <person name="Hauser L."/>
            <person name="Kyrpides N."/>
            <person name="Mikhailova N."/>
            <person name="Vishnivetskaya T."/>
            <person name="Rodrigues D.F."/>
            <person name="Gilichinsky D."/>
            <person name="Tiedje J."/>
            <person name="Richardson P."/>
        </authorList>
    </citation>
    <scope>NUCLEOTIDE SEQUENCE [LARGE SCALE GENOMIC DNA]</scope>
    <source>
        <strain evidence="4">DSM 17290 / CIP 109462 / JCM 13490 / 255-15</strain>
    </source>
</reference>
<dbReference type="STRING" id="262543.Exig_0979"/>
<feature type="region of interest" description="Disordered" evidence="1">
    <location>
        <begin position="148"/>
        <end position="185"/>
    </location>
</feature>
<organism evidence="3 4">
    <name type="scientific">Exiguobacterium sibiricum (strain DSM 17290 / CCUG 55495 / CIP 109462 / JCM 13490 / 255-15)</name>
    <dbReference type="NCBI Taxonomy" id="262543"/>
    <lineage>
        <taxon>Bacteria</taxon>
        <taxon>Bacillati</taxon>
        <taxon>Bacillota</taxon>
        <taxon>Bacilli</taxon>
        <taxon>Bacillales</taxon>
        <taxon>Bacillales Family XII. Incertae Sedis</taxon>
        <taxon>Exiguobacterium</taxon>
    </lineage>
</organism>
<keyword evidence="2" id="KW-0472">Membrane</keyword>
<evidence type="ECO:0000313" key="4">
    <source>
        <dbReference type="Proteomes" id="UP000001681"/>
    </source>
</evidence>
<feature type="transmembrane region" description="Helical" evidence="2">
    <location>
        <begin position="31"/>
        <end position="50"/>
    </location>
</feature>
<gene>
    <name evidence="3" type="ordered locus">Exig_0979</name>
</gene>
<keyword evidence="2" id="KW-0812">Transmembrane</keyword>
<protein>
    <recommendedName>
        <fullName evidence="5">General stress protein</fullName>
    </recommendedName>
</protein>
<feature type="region of interest" description="Disordered" evidence="1">
    <location>
        <begin position="1"/>
        <end position="28"/>
    </location>
</feature>
<feature type="compositionally biased region" description="Polar residues" evidence="1">
    <location>
        <begin position="162"/>
        <end position="171"/>
    </location>
</feature>
<evidence type="ECO:0000313" key="3">
    <source>
        <dbReference type="EMBL" id="ACB60459.1"/>
    </source>
</evidence>
<feature type="region of interest" description="Disordered" evidence="1">
    <location>
        <begin position="54"/>
        <end position="84"/>
    </location>
</feature>
<keyword evidence="2" id="KW-1133">Transmembrane helix</keyword>
<dbReference type="HOGENOM" id="CLU_1494085_0_0_9"/>
<evidence type="ECO:0000256" key="2">
    <source>
        <dbReference type="SAM" id="Phobius"/>
    </source>
</evidence>
<feature type="compositionally biased region" description="Polar residues" evidence="1">
    <location>
        <begin position="17"/>
        <end position="28"/>
    </location>
</feature>
<dbReference type="EMBL" id="CP001022">
    <property type="protein sequence ID" value="ACB60459.1"/>
    <property type="molecule type" value="Genomic_DNA"/>
</dbReference>
<accession>B1YLX6</accession>
<dbReference type="AlphaFoldDB" id="B1YLX6"/>
<reference evidence="3 4" key="2">
    <citation type="journal article" date="2008" name="BMC Genomics">
        <title>Architecture of thermal adaptation in an Exiguobacterium sibiricum strain isolated from 3 million year old permafrost: a genome and transcriptome approach.</title>
        <authorList>
            <person name="Rodrigues D.F."/>
            <person name="Ivanova N."/>
            <person name="He Z."/>
            <person name="Huebner M."/>
            <person name="Zhou J."/>
            <person name="Tiedje J.M."/>
        </authorList>
    </citation>
    <scope>NUCLEOTIDE SEQUENCE [LARGE SCALE GENOMIC DNA]</scope>
    <source>
        <strain evidence="4">DSM 17290 / CIP 109462 / JCM 13490 / 255-15</strain>
    </source>
</reference>